<accession>A0A0E9XF59</accession>
<evidence type="ECO:0000313" key="1">
    <source>
        <dbReference type="EMBL" id="JAI00304.1"/>
    </source>
</evidence>
<name>A0A0E9XF59_ANGAN</name>
<organism evidence="1">
    <name type="scientific">Anguilla anguilla</name>
    <name type="common">European freshwater eel</name>
    <name type="synonym">Muraena anguilla</name>
    <dbReference type="NCBI Taxonomy" id="7936"/>
    <lineage>
        <taxon>Eukaryota</taxon>
        <taxon>Metazoa</taxon>
        <taxon>Chordata</taxon>
        <taxon>Craniata</taxon>
        <taxon>Vertebrata</taxon>
        <taxon>Euteleostomi</taxon>
        <taxon>Actinopterygii</taxon>
        <taxon>Neopterygii</taxon>
        <taxon>Teleostei</taxon>
        <taxon>Anguilliformes</taxon>
        <taxon>Anguillidae</taxon>
        <taxon>Anguilla</taxon>
    </lineage>
</organism>
<dbReference type="EMBL" id="GBXM01008274">
    <property type="protein sequence ID" value="JAI00304.1"/>
    <property type="molecule type" value="Transcribed_RNA"/>
</dbReference>
<sequence>MFCSPPPRLYRTYIHYIMKTNVSYKQDSNYALKRVSVRMCAQ</sequence>
<protein>
    <submittedName>
        <fullName evidence="1">Uncharacterized protein</fullName>
    </submittedName>
</protein>
<proteinExistence type="predicted"/>
<dbReference type="AlphaFoldDB" id="A0A0E9XF59"/>
<reference evidence="1" key="1">
    <citation type="submission" date="2014-11" db="EMBL/GenBank/DDBJ databases">
        <authorList>
            <person name="Amaro Gonzalez C."/>
        </authorList>
    </citation>
    <scope>NUCLEOTIDE SEQUENCE</scope>
</reference>
<reference evidence="1" key="2">
    <citation type="journal article" date="2015" name="Fish Shellfish Immunol.">
        <title>Early steps in the European eel (Anguilla anguilla)-Vibrio vulnificus interaction in the gills: Role of the RtxA13 toxin.</title>
        <authorList>
            <person name="Callol A."/>
            <person name="Pajuelo D."/>
            <person name="Ebbesson L."/>
            <person name="Teles M."/>
            <person name="MacKenzie S."/>
            <person name="Amaro C."/>
        </authorList>
    </citation>
    <scope>NUCLEOTIDE SEQUENCE</scope>
</reference>